<feature type="compositionally biased region" description="Basic and acidic residues" evidence="1">
    <location>
        <begin position="1546"/>
        <end position="1562"/>
    </location>
</feature>
<feature type="compositionally biased region" description="Polar residues" evidence="1">
    <location>
        <begin position="1296"/>
        <end position="1309"/>
    </location>
</feature>
<feature type="compositionally biased region" description="Low complexity" evidence="1">
    <location>
        <begin position="2213"/>
        <end position="2232"/>
    </location>
</feature>
<feature type="region of interest" description="Disordered" evidence="1">
    <location>
        <begin position="2205"/>
        <end position="2264"/>
    </location>
</feature>
<feature type="compositionally biased region" description="Polar residues" evidence="1">
    <location>
        <begin position="385"/>
        <end position="398"/>
    </location>
</feature>
<feature type="compositionally biased region" description="Basic and acidic residues" evidence="1">
    <location>
        <begin position="186"/>
        <end position="210"/>
    </location>
</feature>
<feature type="region of interest" description="Disordered" evidence="1">
    <location>
        <begin position="1"/>
        <end position="69"/>
    </location>
</feature>
<feature type="region of interest" description="Disordered" evidence="1">
    <location>
        <begin position="798"/>
        <end position="966"/>
    </location>
</feature>
<feature type="compositionally biased region" description="Basic and acidic residues" evidence="1">
    <location>
        <begin position="1997"/>
        <end position="2008"/>
    </location>
</feature>
<feature type="region of interest" description="Disordered" evidence="1">
    <location>
        <begin position="721"/>
        <end position="763"/>
    </location>
</feature>
<feature type="region of interest" description="Disordered" evidence="1">
    <location>
        <begin position="555"/>
        <end position="595"/>
    </location>
</feature>
<feature type="region of interest" description="Disordered" evidence="1">
    <location>
        <begin position="1034"/>
        <end position="1226"/>
    </location>
</feature>
<feature type="compositionally biased region" description="Polar residues" evidence="1">
    <location>
        <begin position="1610"/>
        <end position="1627"/>
    </location>
</feature>
<dbReference type="RefSeq" id="XP_044552956.1">
    <property type="nucleotide sequence ID" value="XM_044690343.1"/>
</dbReference>
<feature type="compositionally biased region" description="Basic and acidic residues" evidence="1">
    <location>
        <begin position="1639"/>
        <end position="1653"/>
    </location>
</feature>
<feature type="compositionally biased region" description="Basic and acidic residues" evidence="1">
    <location>
        <begin position="798"/>
        <end position="812"/>
    </location>
</feature>
<feature type="compositionally biased region" description="Basic and acidic residues" evidence="1">
    <location>
        <begin position="1693"/>
        <end position="1710"/>
    </location>
</feature>
<keyword evidence="3" id="KW-1185">Reference proteome</keyword>
<dbReference type="EMBL" id="PYSW02000008">
    <property type="protein sequence ID" value="KAG2388964.1"/>
    <property type="molecule type" value="Genomic_DNA"/>
</dbReference>
<feature type="compositionally biased region" description="Polar residues" evidence="1">
    <location>
        <begin position="911"/>
        <end position="923"/>
    </location>
</feature>
<dbReference type="Gene3D" id="3.80.10.10">
    <property type="entry name" value="Ribonuclease Inhibitor"/>
    <property type="match status" value="1"/>
</dbReference>
<feature type="region of interest" description="Disordered" evidence="1">
    <location>
        <begin position="183"/>
        <end position="265"/>
    </location>
</feature>
<feature type="compositionally biased region" description="Basic and acidic residues" evidence="1">
    <location>
        <begin position="1310"/>
        <end position="1364"/>
    </location>
</feature>
<accession>A0AA88GZS2</accession>
<feature type="compositionally biased region" description="Low complexity" evidence="1">
    <location>
        <begin position="12"/>
        <end position="30"/>
    </location>
</feature>
<organism evidence="2 3">
    <name type="scientific">Naegleria lovaniensis</name>
    <name type="common">Amoeba</name>
    <dbReference type="NCBI Taxonomy" id="51637"/>
    <lineage>
        <taxon>Eukaryota</taxon>
        <taxon>Discoba</taxon>
        <taxon>Heterolobosea</taxon>
        <taxon>Tetramitia</taxon>
        <taxon>Eutetramitia</taxon>
        <taxon>Vahlkampfiidae</taxon>
        <taxon>Naegleria</taxon>
    </lineage>
</organism>
<feature type="compositionally biased region" description="Basic and acidic residues" evidence="1">
    <location>
        <begin position="558"/>
        <end position="584"/>
    </location>
</feature>
<feature type="compositionally biased region" description="Basic and acidic residues" evidence="1">
    <location>
        <begin position="359"/>
        <end position="369"/>
    </location>
</feature>
<feature type="region of interest" description="Disordered" evidence="1">
    <location>
        <begin position="1885"/>
        <end position="1910"/>
    </location>
</feature>
<feature type="region of interest" description="Disordered" evidence="1">
    <location>
        <begin position="1522"/>
        <end position="1564"/>
    </location>
</feature>
<feature type="compositionally biased region" description="Basic and acidic residues" evidence="1">
    <location>
        <begin position="1051"/>
        <end position="1127"/>
    </location>
</feature>
<feature type="compositionally biased region" description="Basic and acidic residues" evidence="1">
    <location>
        <begin position="1135"/>
        <end position="1194"/>
    </location>
</feature>
<feature type="compositionally biased region" description="Basic and acidic residues" evidence="1">
    <location>
        <begin position="821"/>
        <end position="844"/>
    </location>
</feature>
<sequence>MSQESSSENHQHTTATIASSSSSEHPTTDATQHHNENSSTGQNLAQLDTNPSTVVEQEYYEEEESNEPVLESLPNTLELTPVLIDNASFRDTMKHTVKDTVETHQQPSTVADFSQNHEVLAVASTEEKNHKEEDHDSHASHHQHDEVQHHSNKSFEEQGDEEIMESKTEEEKKIIDISLHNNDNLNLHDEGMTLPKDTDEFSHNHSEKECVTANHETNNDSIHHPSTENNSSHHPESDMEHHQKTHVVDSVHHEHNLDSPPAPENEIRNEEHVHENKAVHVEEGHIVSQEDNHNIVNQDACLHEDKSPRDHNHDSNQKHSDVTLEENSRHFEHSTPREEVPHSVSVEERENSTTSLHHPHQETPRDDGQQHQNASSEIEAPVAESNHTYVQEQETSPLEPQVEQVEHVSADVPETSHQEASSTEQSEASHNDVNDTIHDHDMHQSAAEVQEHASPETADLIEQVPLEQSTENKANVELISEASIIESSQEEMVGKEEKLGEEETSIQVSQVLPEQEETKHKEDTTAVIEENHAAESHIAEQEINVAKHETAYTADTEVSEHVQEHHAETSVENEHDREHQETTNENHTASYDDEPRAVETTCTIETQQENVHHDHDSTHQQHSHVESEQHHHSPRNAGEEGTATKGEDSLMQEPHIATIEHVEHHETTIEHVEQPHKHEHHHHEDDVIMPSQDLAVEEPQTETVHHHDVASQELTMEEQPLMHETSPVTQEEVSQPVHSSSEEVEEMEQKSESVTDHHHHHGTHLDETVISAETSEPHTELLQQDHHEKTQALETQDMENHKEQAMGAHEESQSNMTSELEEQHALEEKMPSSEHVVEHDDHHTAASHSNSSTSHEEQQAPHDTKHHHEDHLKHEVMHGEHHHDDTTKHHEESAAVAQSHEKPSENIDVQPHTTEVESSTHQGSEAHDHHIKEESNEQTVHHQEQHDHSNKHHHEEEHSSVPHSHHGHHIVENIDHIESDHSHQHHESQHEESGIATTAVHSASVEHHHVDTAHNPEHHTEQVTSTTLELDHIESHHESHHDNHQQTQNEQPHKDAHCHEEHLEQEPQQHEPHEDSTLCKLSSDIEGHEHSHESHHAHLHPTHENDHHHEHHEKEHSSKIVHDHETASEAQSLQSHEHHPQEEHQEHSVPSGHHIEHTHTDEHTDHHHEHATIAHHTSEVSNNEHHHHHEERNNISEVTSSVNHHDDKTHEQGETTTVDTSTEETISHTAISETVVEKSLNSHNHHHEHSHHDHEETVETSEELTTPLHSNVEPQQTEASPATTEEITNAEVVVVHSQSEETTPAQPVDTNEKATHHQETIDVSNEPEKSHSAGHDEHCHVDPSQHVVEENKDHTEETAVKIESTDNQTLVSEEASTGHKNDVEKHDHSEPVVEENVESKEHPSNSEHEDHHHEVHHHSEEQQHATPQVEAHHHYDHEETSLHAHHESHLDVSSGSQDRVELSDQKPHDTEEVLNTSKEIEHSHHEKLQETETSHDTEQIQNIQEKVHEDLVTKEGGNETGEVMKDLVDSGDHHTHTDASESVSHSVEESTSHKIEQEKVEPIDPEIVNDEIQESHEHPNHEEHTLEEPYESKIVTEQAPVEEEAASLPTDGQSQQYTAEENTQQFEDASAVPLLDEEEPKHEVLVEKHKDTLELSNEQPSEDLSTHDAEQTEEEREPAQNDNILDGLETEEAIQHVEAETSQEESKEESNDQLYSSDQDTLEYKQEEDATFDSNNVNQEETNEMENYQLENEFENPLTEEDQTEAHTSAMELQEDETDVLPSDDNVEVANDSRLDAEENVPEHHIEHDLVEEHKPNIEHHESHLVHHEHGHHHENHSEEEQVETKDEFADLNEESFDDNDFTIQPHETSFTSTDGFETNNVSSEAVPTLEENEAAPLQDSTLERDDHTQEHEPHVEHELTQQGHFETNNISYEAAPVQEENEVPAFEDQIREQEFTTDATQEFEEEFTSEKQVSIDEDGVATQPGESVATTNEASMDDHVHNSETTHESIPIAHTESEHVTSTHHDNTEHLTLDSEVTKHHEEALHQTSDSQAKEDDYSEEFGEFEESSKEEIVETTHHEHDVNCIEEKHVRFEENHGVATSTMHDSQDKEEVKHEEHDHTIYHPYEELSHDHNKSISEPLTEESLPFTPFEENNHAHETSQHKEEKEDTTAIEETFDEEFEDFESHSSKPVVVNDAVVVDSHNASHHDSHASNQTHTSSEVSSNHSQSHTTNIQEEKPSTSHSAVADTSATTKEQPEPIKEKTLEDVYIENCKKRDLRPNTRLRKQFADGSIVVDGEVNLFNNYLGDKGLEPFLETLLQLSFTKLSLPKQGLRNAGVQSMVEILKKHPTIVEVDLSSNLISIAGALALIDFAKTNSSIQKINVEGTYIDDMFKEKMEKCLSKNRPIVN</sequence>
<reference evidence="2 3" key="1">
    <citation type="journal article" date="2018" name="BMC Genomics">
        <title>The genome of Naegleria lovaniensis, the basis for a comparative approach to unravel pathogenicity factors of the human pathogenic amoeba N. fowleri.</title>
        <authorList>
            <person name="Liechti N."/>
            <person name="Schurch N."/>
            <person name="Bruggmann R."/>
            <person name="Wittwer M."/>
        </authorList>
    </citation>
    <scope>NUCLEOTIDE SEQUENCE [LARGE SCALE GENOMIC DNA]</scope>
    <source>
        <strain evidence="2 3">ATCC 30569</strain>
    </source>
</reference>
<feature type="region of interest" description="Disordered" evidence="1">
    <location>
        <begin position="125"/>
        <end position="170"/>
    </location>
</feature>
<feature type="compositionally biased region" description="Basic and acidic residues" evidence="1">
    <location>
        <begin position="1478"/>
        <end position="1498"/>
    </location>
</feature>
<evidence type="ECO:0000256" key="1">
    <source>
        <dbReference type="SAM" id="MobiDB-lite"/>
    </source>
</evidence>
<feature type="region of interest" description="Disordered" evidence="1">
    <location>
        <begin position="2039"/>
        <end position="2061"/>
    </location>
</feature>
<evidence type="ECO:0000313" key="2">
    <source>
        <dbReference type="EMBL" id="KAG2388964.1"/>
    </source>
</evidence>
<feature type="region of interest" description="Disordered" evidence="1">
    <location>
        <begin position="1968"/>
        <end position="2008"/>
    </location>
</feature>
<feature type="compositionally biased region" description="Low complexity" evidence="1">
    <location>
        <begin position="1214"/>
        <end position="1224"/>
    </location>
</feature>
<feature type="compositionally biased region" description="Basic and acidic residues" evidence="1">
    <location>
        <begin position="979"/>
        <end position="993"/>
    </location>
</feature>
<feature type="compositionally biased region" description="Polar residues" evidence="1">
    <location>
        <begin position="2242"/>
        <end position="2255"/>
    </location>
</feature>
<dbReference type="GeneID" id="68106817"/>
<feature type="compositionally biased region" description="Basic and acidic residues" evidence="1">
    <location>
        <begin position="427"/>
        <end position="437"/>
    </location>
</feature>
<name>A0AA88GZS2_NAELO</name>
<feature type="compositionally biased region" description="Polar residues" evidence="1">
    <location>
        <begin position="1654"/>
        <end position="1663"/>
    </location>
</feature>
<feature type="compositionally biased region" description="Basic and acidic residues" evidence="1">
    <location>
        <begin position="125"/>
        <end position="156"/>
    </location>
</feature>
<feature type="region of interest" description="Disordered" evidence="1">
    <location>
        <begin position="304"/>
        <end position="437"/>
    </location>
</feature>
<feature type="compositionally biased region" description="Basic and acidic residues" evidence="1">
    <location>
        <begin position="1203"/>
        <end position="1213"/>
    </location>
</feature>
<proteinExistence type="predicted"/>
<feature type="region of interest" description="Disordered" evidence="1">
    <location>
        <begin position="1601"/>
        <end position="1738"/>
    </location>
</feature>
<feature type="region of interest" description="Disordered" evidence="1">
    <location>
        <begin position="979"/>
        <end position="1006"/>
    </location>
</feature>
<feature type="compositionally biased region" description="Basic and acidic residues" evidence="1">
    <location>
        <begin position="1376"/>
        <end position="1423"/>
    </location>
</feature>
<dbReference type="Proteomes" id="UP000816034">
    <property type="component" value="Unassembled WGS sequence"/>
</dbReference>
<feature type="compositionally biased region" description="Basic and acidic residues" evidence="1">
    <location>
        <begin position="1458"/>
        <end position="1471"/>
    </location>
</feature>
<gene>
    <name evidence="2" type="ORF">C9374_014364</name>
</gene>
<feature type="region of interest" description="Disordered" evidence="1">
    <location>
        <begin position="610"/>
        <end position="646"/>
    </location>
</feature>
<feature type="region of interest" description="Disordered" evidence="1">
    <location>
        <begin position="1240"/>
        <end position="1499"/>
    </location>
</feature>
<feature type="compositionally biased region" description="Basic and acidic residues" evidence="1">
    <location>
        <begin position="217"/>
        <end position="257"/>
    </location>
</feature>
<feature type="compositionally biased region" description="Polar residues" evidence="1">
    <location>
        <begin position="1267"/>
        <end position="1287"/>
    </location>
</feature>
<feature type="compositionally biased region" description="Basic and acidic residues" evidence="1">
    <location>
        <begin position="747"/>
        <end position="756"/>
    </location>
</feature>
<comment type="caution">
    <text evidence="2">The sequence shown here is derived from an EMBL/GenBank/DDBJ whole genome shotgun (WGS) entry which is preliminary data.</text>
</comment>
<feature type="compositionally biased region" description="Basic and acidic residues" evidence="1">
    <location>
        <begin position="854"/>
        <end position="905"/>
    </location>
</feature>
<protein>
    <submittedName>
        <fullName evidence="2">Uncharacterized protein</fullName>
    </submittedName>
</protein>
<feature type="compositionally biased region" description="Polar residues" evidence="1">
    <location>
        <begin position="1985"/>
        <end position="1995"/>
    </location>
</feature>
<feature type="compositionally biased region" description="Basic and acidic residues" evidence="1">
    <location>
        <begin position="404"/>
        <end position="417"/>
    </location>
</feature>
<feature type="compositionally biased region" description="Basic and acidic residues" evidence="1">
    <location>
        <begin position="1034"/>
        <end position="1044"/>
    </location>
</feature>
<feature type="compositionally biased region" description="Polar residues" evidence="1">
    <location>
        <begin position="1365"/>
        <end position="1375"/>
    </location>
</feature>
<dbReference type="InterPro" id="IPR032675">
    <property type="entry name" value="LRR_dom_sf"/>
</dbReference>
<feature type="compositionally biased region" description="Basic and acidic residues" evidence="1">
    <location>
        <begin position="924"/>
        <end position="960"/>
    </location>
</feature>
<feature type="compositionally biased region" description="Basic and acidic residues" evidence="1">
    <location>
        <begin position="304"/>
        <end position="351"/>
    </location>
</feature>
<dbReference type="SUPFAM" id="SSF52047">
    <property type="entry name" value="RNI-like"/>
    <property type="match status" value="1"/>
</dbReference>
<feature type="compositionally biased region" description="Basic and acidic residues" evidence="1">
    <location>
        <begin position="1522"/>
        <end position="1539"/>
    </location>
</feature>
<feature type="compositionally biased region" description="Basic and acidic residues" evidence="1">
    <location>
        <begin position="610"/>
        <end position="631"/>
    </location>
</feature>
<feature type="region of interest" description="Disordered" evidence="1">
    <location>
        <begin position="489"/>
        <end position="523"/>
    </location>
</feature>
<feature type="compositionally biased region" description="Low complexity" evidence="1">
    <location>
        <begin position="730"/>
        <end position="739"/>
    </location>
</feature>
<evidence type="ECO:0000313" key="3">
    <source>
        <dbReference type="Proteomes" id="UP000816034"/>
    </source>
</evidence>
<feature type="compositionally biased region" description="Basic and acidic residues" evidence="1">
    <location>
        <begin position="1430"/>
        <end position="1450"/>
    </location>
</feature>
<feature type="compositionally biased region" description="Polar residues" evidence="1">
    <location>
        <begin position="37"/>
        <end position="54"/>
    </location>
</feature>